<dbReference type="Proteomes" id="UP000069850">
    <property type="component" value="Chromosome 1"/>
</dbReference>
<protein>
    <submittedName>
        <fullName evidence="1">Uncharacterized protein</fullName>
    </submittedName>
</protein>
<reference evidence="1 2" key="1">
    <citation type="submission" date="2016-01" db="EMBL/GenBank/DDBJ databases">
        <authorList>
            <person name="Manzoor S."/>
        </authorList>
    </citation>
    <scope>NUCLEOTIDE SEQUENCE [LARGE SCALE GENOMIC DNA]</scope>
    <source>
        <strain evidence="1">Methanoculleus sp MAB1</strain>
    </source>
</reference>
<evidence type="ECO:0000313" key="1">
    <source>
        <dbReference type="EMBL" id="CVK32192.1"/>
    </source>
</evidence>
<accession>A0A0X3BJ78</accession>
<proteinExistence type="predicted"/>
<dbReference type="AlphaFoldDB" id="A0A0X3BJ78"/>
<gene>
    <name evidence="1" type="ORF">MMAB1_0978</name>
</gene>
<dbReference type="KEGG" id="mema:MMAB1_0978"/>
<sequence>MILLWAAVRTMMFLVTLVHPPELCLARKEFTPETKLWIDGMDDSAKKLGIKVHGAYSCPTEHALYFVLESDDYPSITAFFSGIMLTNNNGRISPVIPSKYPLKFLSSEAGSPGWRKNKFYFSCFHPVRAMS</sequence>
<dbReference type="EMBL" id="LT158599">
    <property type="protein sequence ID" value="CVK32192.1"/>
    <property type="molecule type" value="Genomic_DNA"/>
</dbReference>
<organism evidence="1 2">
    <name type="scientific">Methanoculleus bourgensis</name>
    <dbReference type="NCBI Taxonomy" id="83986"/>
    <lineage>
        <taxon>Archaea</taxon>
        <taxon>Methanobacteriati</taxon>
        <taxon>Methanobacteriota</taxon>
        <taxon>Stenosarchaea group</taxon>
        <taxon>Methanomicrobia</taxon>
        <taxon>Methanomicrobiales</taxon>
        <taxon>Methanomicrobiaceae</taxon>
        <taxon>Methanoculleus</taxon>
    </lineage>
</organism>
<evidence type="ECO:0000313" key="2">
    <source>
        <dbReference type="Proteomes" id="UP000069850"/>
    </source>
</evidence>
<name>A0A0X3BJ78_9EURY</name>